<dbReference type="AlphaFoldDB" id="A0A1B7NIX2"/>
<dbReference type="Pfam" id="PF02213">
    <property type="entry name" value="GYF"/>
    <property type="match status" value="1"/>
</dbReference>
<feature type="region of interest" description="Disordered" evidence="1">
    <location>
        <begin position="704"/>
        <end position="729"/>
    </location>
</feature>
<dbReference type="EMBL" id="KV448122">
    <property type="protein sequence ID" value="OAX44835.1"/>
    <property type="molecule type" value="Genomic_DNA"/>
</dbReference>
<feature type="region of interest" description="Disordered" evidence="1">
    <location>
        <begin position="886"/>
        <end position="905"/>
    </location>
</feature>
<gene>
    <name evidence="3" type="ORF">K503DRAFT_788518</name>
</gene>
<dbReference type="Gene3D" id="3.30.1490.40">
    <property type="match status" value="1"/>
</dbReference>
<dbReference type="PROSITE" id="PS50829">
    <property type="entry name" value="GYF"/>
    <property type="match status" value="1"/>
</dbReference>
<sequence>MTTTTMHFGPEWMRAKSQTSARPQAPPSPPPLATNTQQTSASTYSALVAPAALEPEKRDEFRPFRYSKDEMLRIYKEGGGRSGLGLEVERWEGIVHEVSSEPTGLREMGDAEKKLFAGPLNSELRRRQSSDLINTLSSSSDRPRLNHSNTGGGSPMRGFGLMGRRRDSTDQTPLAVPRKLSVSNIQGNLPPTTRDGTLISPRTRIGSFTSGFDGVLNGGDSWMARRRTSESMLKASPGTLPEGREEDVKEPNAKEVENTGVTQNQSGPSGASQQSPPISDALPPDTTRDSPSQQFALHADSVASHIAGMSLVEKERTNTNFHPNPVVDTPMVGPPPGLDPASIEWSYLDPQGQVQGPFKADLMQKWFDEGYFTPDLLMKRTHIDQDWTAVGILDRQAAGGQIFLSPFPMSTCPPGLSIRTDSSSQNHPPVHDRSTFSGYQPVPTRTLRTVTLDTYLNSTSPSDSPSSSFGGGRFGNGSPESSAFGGRVGGLYTSDSGLGPRAFTGNPSPFGDPVGDSRSSFSNVAPGRASSLDTFSTYNNNSSSPWPLSVTQNVQNFGSSEHPLTTSFSMMSAPVPIAQSHSLTQEPSYGDGTYNAMGSLGTSQDSPITRHPVEANGRGFNNPMNGANGSPYAQHYPPSPAVPQQQRSSTSPFGEVLQKIPELPDVRTLVSSIQPETVSSPWSAPESTAVRRPVVEIPIASPVAQAPPAAWSQPPQPARSTPKPTDPSPWLKASLGVVDDGWRQIPGPNSLTVSNLGQHNKMYEEADEEGIIAVSPIVEDEKQITSAPAPAPVPETLKPVPSAPATVTATPYIEPPAPMVPKARPKPTVLEAQIPAPASIPKPAAHTSAPSAPIVKSPSPVPKPAWATEDDAKKGKNSLSLREIQEAEAKKAETRKAAERERLARASAPPPLAVIEDAQPYTASWGLPTSQAGVRAVVPPRGGEVVGIPAASAPVWTTGSVAPAKKTMKEIQEEEERRKKMAVKETVAAAAARRGYAETTFKATPSAQASGGAWSMVGANGKSNAPVPAPVRPAVTPSVSTQASNGTVVRLAMQTATKPVPSPRVDEAPVVPAQDFLKWLSDALKGLNHSVNLEDITQMLLSFPLDPDPSTTEIISDLIYANSTTLDGRRFAAEFVKRRRASGAVGPGTNGNGKVSIADVVKTTPRAAQPEWGFKVVNKKKKGRA</sequence>
<dbReference type="STRING" id="1314800.A0A1B7NIX2"/>
<feature type="compositionally biased region" description="Low complexity" evidence="1">
    <location>
        <begin position="704"/>
        <end position="713"/>
    </location>
</feature>
<dbReference type="FunCoup" id="A0A1B7NIX2">
    <property type="interactions" value="294"/>
</dbReference>
<feature type="compositionally biased region" description="Low complexity" evidence="1">
    <location>
        <begin position="265"/>
        <end position="279"/>
    </location>
</feature>
<dbReference type="OrthoDB" id="6415790at2759"/>
<feature type="region of interest" description="Disordered" evidence="1">
    <location>
        <begin position="620"/>
        <end position="653"/>
    </location>
</feature>
<feature type="domain" description="GYF" evidence="2">
    <location>
        <begin position="342"/>
        <end position="391"/>
    </location>
</feature>
<feature type="region of interest" description="Disordered" evidence="1">
    <location>
        <begin position="1"/>
        <end position="42"/>
    </location>
</feature>
<dbReference type="Proteomes" id="UP000092154">
    <property type="component" value="Unassembled WGS sequence"/>
</dbReference>
<proteinExistence type="predicted"/>
<dbReference type="CDD" id="cd00072">
    <property type="entry name" value="GYF"/>
    <property type="match status" value="1"/>
</dbReference>
<reference evidence="3 4" key="1">
    <citation type="submission" date="2016-06" db="EMBL/GenBank/DDBJ databases">
        <title>Comparative genomics of the ectomycorrhizal sister species Rhizopogon vinicolor and Rhizopogon vesiculosus (Basidiomycota: Boletales) reveals a divergence of the mating type B locus.</title>
        <authorList>
            <consortium name="DOE Joint Genome Institute"/>
            <person name="Mujic A.B."/>
            <person name="Kuo A."/>
            <person name="Tritt A."/>
            <person name="Lipzen A."/>
            <person name="Chen C."/>
            <person name="Johnson J."/>
            <person name="Sharma A."/>
            <person name="Barry K."/>
            <person name="Grigoriev I.V."/>
            <person name="Spatafora J.W."/>
        </authorList>
    </citation>
    <scope>NUCLEOTIDE SEQUENCE [LARGE SCALE GENOMIC DNA]</scope>
    <source>
        <strain evidence="3 4">AM-OR11-026</strain>
    </source>
</reference>
<feature type="compositionally biased region" description="Polar residues" evidence="1">
    <location>
        <begin position="642"/>
        <end position="652"/>
    </location>
</feature>
<protein>
    <recommendedName>
        <fullName evidence="2">GYF domain-containing protein</fullName>
    </recommendedName>
</protein>
<feature type="compositionally biased region" description="Basic and acidic residues" evidence="1">
    <location>
        <begin position="886"/>
        <end position="904"/>
    </location>
</feature>
<feature type="region of interest" description="Disordered" evidence="1">
    <location>
        <begin position="230"/>
        <end position="293"/>
    </location>
</feature>
<name>A0A1B7NIX2_9AGAM</name>
<dbReference type="InterPro" id="IPR035445">
    <property type="entry name" value="GYF-like_dom_sf"/>
</dbReference>
<dbReference type="InterPro" id="IPR003169">
    <property type="entry name" value="GYF"/>
</dbReference>
<dbReference type="InParanoid" id="A0A1B7NIX2"/>
<accession>A0A1B7NIX2</accession>
<dbReference type="GO" id="GO:0005829">
    <property type="term" value="C:cytosol"/>
    <property type="evidence" value="ECO:0007669"/>
    <property type="project" value="TreeGrafter"/>
</dbReference>
<feature type="region of interest" description="Disordered" evidence="1">
    <location>
        <begin position="416"/>
        <end position="443"/>
    </location>
</feature>
<feature type="region of interest" description="Disordered" evidence="1">
    <location>
        <begin position="455"/>
        <end position="526"/>
    </location>
</feature>
<dbReference type="PANTHER" id="PTHR14445">
    <property type="entry name" value="GRB10 INTERACTING GYF PROTEIN"/>
    <property type="match status" value="1"/>
</dbReference>
<dbReference type="InterPro" id="IPR051640">
    <property type="entry name" value="GRB10-interact_GYF"/>
</dbReference>
<dbReference type="SMART" id="SM00444">
    <property type="entry name" value="GYF"/>
    <property type="match status" value="1"/>
</dbReference>
<dbReference type="PANTHER" id="PTHR14445:SF36">
    <property type="entry name" value="FI03272P-RELATED"/>
    <property type="match status" value="1"/>
</dbReference>
<feature type="compositionally biased region" description="Low complexity" evidence="1">
    <location>
        <begin position="130"/>
        <end position="140"/>
    </location>
</feature>
<dbReference type="SUPFAM" id="SSF55277">
    <property type="entry name" value="GYF domain"/>
    <property type="match status" value="1"/>
</dbReference>
<evidence type="ECO:0000256" key="1">
    <source>
        <dbReference type="SAM" id="MobiDB-lite"/>
    </source>
</evidence>
<evidence type="ECO:0000313" key="3">
    <source>
        <dbReference type="EMBL" id="OAX44835.1"/>
    </source>
</evidence>
<feature type="compositionally biased region" description="Basic and acidic residues" evidence="1">
    <location>
        <begin position="242"/>
        <end position="257"/>
    </location>
</feature>
<feature type="compositionally biased region" description="Low complexity" evidence="1">
    <location>
        <begin position="839"/>
        <end position="858"/>
    </location>
</feature>
<feature type="compositionally biased region" description="Polar residues" evidence="1">
    <location>
        <begin position="181"/>
        <end position="195"/>
    </location>
</feature>
<evidence type="ECO:0000313" key="4">
    <source>
        <dbReference type="Proteomes" id="UP000092154"/>
    </source>
</evidence>
<feature type="compositionally biased region" description="Low complexity" evidence="1">
    <location>
        <begin position="458"/>
        <end position="468"/>
    </location>
</feature>
<feature type="region of interest" description="Disordered" evidence="1">
    <location>
        <begin position="118"/>
        <end position="200"/>
    </location>
</feature>
<organism evidence="3 4">
    <name type="scientific">Rhizopogon vinicolor AM-OR11-026</name>
    <dbReference type="NCBI Taxonomy" id="1314800"/>
    <lineage>
        <taxon>Eukaryota</taxon>
        <taxon>Fungi</taxon>
        <taxon>Dikarya</taxon>
        <taxon>Basidiomycota</taxon>
        <taxon>Agaricomycotina</taxon>
        <taxon>Agaricomycetes</taxon>
        <taxon>Agaricomycetidae</taxon>
        <taxon>Boletales</taxon>
        <taxon>Suillineae</taxon>
        <taxon>Rhizopogonaceae</taxon>
        <taxon>Rhizopogon</taxon>
    </lineage>
</organism>
<keyword evidence="4" id="KW-1185">Reference proteome</keyword>
<feature type="region of interest" description="Disordered" evidence="1">
    <location>
        <begin position="839"/>
        <end position="881"/>
    </location>
</feature>
<evidence type="ECO:0000259" key="2">
    <source>
        <dbReference type="PROSITE" id="PS50829"/>
    </source>
</evidence>